<organism evidence="1 2">
    <name type="scientific">candidate division MSBL1 archaeon SCGC-AAA259E22</name>
    <dbReference type="NCBI Taxonomy" id="1698265"/>
    <lineage>
        <taxon>Archaea</taxon>
        <taxon>Methanobacteriati</taxon>
        <taxon>Methanobacteriota</taxon>
        <taxon>candidate division MSBL1</taxon>
    </lineage>
</organism>
<comment type="caution">
    <text evidence="1">The sequence shown here is derived from an EMBL/GenBank/DDBJ whole genome shotgun (WGS) entry which is preliminary data.</text>
</comment>
<dbReference type="PANTHER" id="PTHR34614:SF2">
    <property type="entry name" value="TRANSPOSASE IS4-LIKE DOMAIN-CONTAINING PROTEIN"/>
    <property type="match status" value="1"/>
</dbReference>
<sequence>MTKKGVLKRAEKIISGYKRIFETWFDETLTWKLKNKAWEYERAIAGKFLLVTTSDLDPTKAMEKYKELKDVERAFHELKNMLNLRPVYHSTDKGVRGHVFVCILALLLRRLMEKKAEKLFEEIFEELERLKVNVIDHRGEEIFQRNEISPCQDEIFDLLEVEKPPKILVSPS</sequence>
<dbReference type="Proteomes" id="UP000070657">
    <property type="component" value="Unassembled WGS sequence"/>
</dbReference>
<name>A0A133UG46_9EURY</name>
<evidence type="ECO:0000313" key="1">
    <source>
        <dbReference type="EMBL" id="KXA93090.1"/>
    </source>
</evidence>
<dbReference type="EMBL" id="LHXP01000029">
    <property type="protein sequence ID" value="KXA93090.1"/>
    <property type="molecule type" value="Genomic_DNA"/>
</dbReference>
<reference evidence="1 2" key="1">
    <citation type="journal article" date="2016" name="Sci. Rep.">
        <title>Metabolic traits of an uncultured archaeal lineage -MSBL1- from brine pools of the Red Sea.</title>
        <authorList>
            <person name="Mwirichia R."/>
            <person name="Alam I."/>
            <person name="Rashid M."/>
            <person name="Vinu M."/>
            <person name="Ba-Alawi W."/>
            <person name="Anthony Kamau A."/>
            <person name="Kamanda Ngugi D."/>
            <person name="Goker M."/>
            <person name="Klenk H.P."/>
            <person name="Bajic V."/>
            <person name="Stingl U."/>
        </authorList>
    </citation>
    <scope>NUCLEOTIDE SEQUENCE [LARGE SCALE GENOMIC DNA]</scope>
    <source>
        <strain evidence="1">SCGC-AAA259E22</strain>
    </source>
</reference>
<gene>
    <name evidence="1" type="ORF">AKJ66_02735</name>
</gene>
<protein>
    <submittedName>
        <fullName evidence="1">Uncharacterized protein</fullName>
    </submittedName>
</protein>
<proteinExistence type="predicted"/>
<evidence type="ECO:0000313" key="2">
    <source>
        <dbReference type="Proteomes" id="UP000070657"/>
    </source>
</evidence>
<dbReference type="PANTHER" id="PTHR34614">
    <property type="match status" value="1"/>
</dbReference>
<dbReference type="AlphaFoldDB" id="A0A133UG46"/>
<keyword evidence="2" id="KW-1185">Reference proteome</keyword>
<accession>A0A133UG46</accession>